<evidence type="ECO:0000256" key="1">
    <source>
        <dbReference type="SAM" id="Phobius"/>
    </source>
</evidence>
<keyword evidence="1" id="KW-0812">Transmembrane</keyword>
<accession>A0A7G9WBJ7</accession>
<name>A0A7G9WBJ7_ALKCA</name>
<dbReference type="Proteomes" id="UP000516160">
    <property type="component" value="Chromosome"/>
</dbReference>
<feature type="transmembrane region" description="Helical" evidence="1">
    <location>
        <begin position="12"/>
        <end position="33"/>
    </location>
</feature>
<proteinExistence type="predicted"/>
<protein>
    <submittedName>
        <fullName evidence="2">DUF2933 domain-containing protein</fullName>
    </submittedName>
</protein>
<keyword evidence="3" id="KW-1185">Reference proteome</keyword>
<organism evidence="2 3">
    <name type="scientific">Alkalicella caledoniensis</name>
    <dbReference type="NCBI Taxonomy" id="2731377"/>
    <lineage>
        <taxon>Bacteria</taxon>
        <taxon>Bacillati</taxon>
        <taxon>Bacillota</taxon>
        <taxon>Clostridia</taxon>
        <taxon>Eubacteriales</taxon>
        <taxon>Proteinivoracaceae</taxon>
        <taxon>Alkalicella</taxon>
    </lineage>
</organism>
<dbReference type="KEGG" id="acae:HYG86_15430"/>
<dbReference type="EMBL" id="CP058559">
    <property type="protein sequence ID" value="QNO16059.1"/>
    <property type="molecule type" value="Genomic_DNA"/>
</dbReference>
<sequence>MENHNHGKSKWMMVLCMLPLVAFVVVRFSGFQFGSIGNYIPFMFFLLCPLIHGGMFYFMFKAAKGKKEGNDGDIEIENA</sequence>
<gene>
    <name evidence="2" type="ORF">HYG86_15430</name>
</gene>
<dbReference type="RefSeq" id="WP_213166456.1">
    <property type="nucleotide sequence ID" value="NZ_CP058559.1"/>
</dbReference>
<feature type="transmembrane region" description="Helical" evidence="1">
    <location>
        <begin position="39"/>
        <end position="60"/>
    </location>
</feature>
<dbReference type="AlphaFoldDB" id="A0A7G9WBJ7"/>
<keyword evidence="1" id="KW-0472">Membrane</keyword>
<evidence type="ECO:0000313" key="3">
    <source>
        <dbReference type="Proteomes" id="UP000516160"/>
    </source>
</evidence>
<reference evidence="2 3" key="1">
    <citation type="submission" date="2020-07" db="EMBL/GenBank/DDBJ databases">
        <title>Alkalicella. sp. LB2 genome.</title>
        <authorList>
            <person name="Postec A."/>
            <person name="Quemeneur M."/>
        </authorList>
    </citation>
    <scope>NUCLEOTIDE SEQUENCE [LARGE SCALE GENOMIC DNA]</scope>
    <source>
        <strain evidence="2 3">LB2</strain>
    </source>
</reference>
<evidence type="ECO:0000313" key="2">
    <source>
        <dbReference type="EMBL" id="QNO16059.1"/>
    </source>
</evidence>
<keyword evidence="1" id="KW-1133">Transmembrane helix</keyword>